<keyword evidence="11" id="KW-1185">Reference proteome</keyword>
<dbReference type="NCBIfam" id="TIGR02601">
    <property type="entry name" value="autotrns_rpt"/>
    <property type="match status" value="1"/>
</dbReference>
<feature type="region of interest" description="Disordered" evidence="7">
    <location>
        <begin position="33"/>
        <end position="53"/>
    </location>
</feature>
<dbReference type="PROSITE" id="PS00137">
    <property type="entry name" value="SUBTILASE_HIS"/>
    <property type="match status" value="1"/>
</dbReference>
<dbReference type="PRINTS" id="PR00723">
    <property type="entry name" value="SUBTILISIN"/>
</dbReference>
<dbReference type="RefSeq" id="WP_160823885.1">
    <property type="nucleotide sequence ID" value="NZ_JBHSXE010000001.1"/>
</dbReference>
<protein>
    <submittedName>
        <fullName evidence="10">S8 family serine peptidase</fullName>
    </submittedName>
</protein>
<dbReference type="InterPro" id="IPR036852">
    <property type="entry name" value="Peptidase_S8/S53_dom_sf"/>
</dbReference>
<feature type="chain" id="PRO_5046242967" evidence="8">
    <location>
        <begin position="32"/>
        <end position="731"/>
    </location>
</feature>
<dbReference type="PROSITE" id="PS51892">
    <property type="entry name" value="SUBTILASE"/>
    <property type="match status" value="1"/>
</dbReference>
<accession>A0ABW2CDE7</accession>
<sequence length="731" mass="76905">MATARRLRTARIAALASMGMLPCVVAQPAMAQSHEPPPVWSYPGDPGRSGDPASWRTPEFVRDSGLVSIGAEYAYAAGYAGGGTNIGVVDSGYFTGHVREHGSLRTGYKVGDRFFPVTARGGRTGPTSGAYDPAFNDSHGTHVTGTVGASRDGVGETQPDGPQANMHGVAFNANVYVGNTHKTDGVFYGLLPPDATTAQTPDNAYLANVYRAVSRARTANGRPIEIITTSWGSAPPTENYNTLEPPPGAPATFGLNAAWRYLSTPDGVADANGNTRHWLNGAIRVAKSGKILQFTAGNAGVANPTARAATPYYRPDLEGSWYTTSGVNPNIGRTFNADGSVLVPGQQEFNQCGVAKWSCVTAPSRLINSTWVEVVDGVPQARYRAASGTSMAGPHSAAALSLIAQRFPYMSNTQALQTMFTTGRQNATTSDAEGNAVPNPTRGQTVRVPDRRNGWHTVSLREAMNGPGQLLGPFDADLRGYSDVWSNDISDVAAQARRQEDADEAAAWRATKIARGWTRGLPAGASEKDKFDYAVGTRRERARDARAYTGSLTKRGSGSLFLAGKNTWHGTSTVRDGKLSVVGSHASPIDVRGGTLGGTGHVADVNVSHGTLQPGVTQQEARRVRNGHVVPGAVLNVDGDLRIGRSGGFTAAVSGDGANTGVRAAGDVALDGRLNLDVHASPARGTVLTIVSGRSVRGTFRGLPEGSVVKAHGHRFKISYGHDRVTLTALR</sequence>
<dbReference type="InterPro" id="IPR023828">
    <property type="entry name" value="Peptidase_S8_Ser-AS"/>
</dbReference>
<feature type="region of interest" description="Disordered" evidence="7">
    <location>
        <begin position="119"/>
        <end position="161"/>
    </location>
</feature>
<feature type="active site" description="Charge relay system" evidence="6">
    <location>
        <position position="390"/>
    </location>
</feature>
<evidence type="ECO:0000313" key="11">
    <source>
        <dbReference type="Proteomes" id="UP001596380"/>
    </source>
</evidence>
<proteinExistence type="inferred from homology"/>
<feature type="active site" description="Charge relay system" evidence="6">
    <location>
        <position position="90"/>
    </location>
</feature>
<name>A0ABW2CDE7_9ACTN</name>
<dbReference type="InterPro" id="IPR022398">
    <property type="entry name" value="Peptidase_S8_His-AS"/>
</dbReference>
<gene>
    <name evidence="10" type="ORF">ACFQKB_05430</name>
</gene>
<dbReference type="InterPro" id="IPR015500">
    <property type="entry name" value="Peptidase_S8_subtilisin-rel"/>
</dbReference>
<dbReference type="InterPro" id="IPR013425">
    <property type="entry name" value="Autotrns_rpt"/>
</dbReference>
<keyword evidence="4 6" id="KW-0378">Hydrolase</keyword>
<dbReference type="EMBL" id="JBHSXS010000002">
    <property type="protein sequence ID" value="MFC6879205.1"/>
    <property type="molecule type" value="Genomic_DNA"/>
</dbReference>
<evidence type="ECO:0000256" key="5">
    <source>
        <dbReference type="ARBA" id="ARBA00022825"/>
    </source>
</evidence>
<dbReference type="PROSITE" id="PS00138">
    <property type="entry name" value="SUBTILASE_SER"/>
    <property type="match status" value="1"/>
</dbReference>
<feature type="signal peptide" evidence="8">
    <location>
        <begin position="1"/>
        <end position="31"/>
    </location>
</feature>
<feature type="domain" description="Peptidase S8/S53" evidence="9">
    <location>
        <begin position="81"/>
        <end position="433"/>
    </location>
</feature>
<dbReference type="InterPro" id="IPR000209">
    <property type="entry name" value="Peptidase_S8/S53_dom"/>
</dbReference>
<dbReference type="PANTHER" id="PTHR43806">
    <property type="entry name" value="PEPTIDASE S8"/>
    <property type="match status" value="1"/>
</dbReference>
<dbReference type="InterPro" id="IPR050131">
    <property type="entry name" value="Peptidase_S8_subtilisin-like"/>
</dbReference>
<feature type="active site" description="Charge relay system" evidence="6">
    <location>
        <position position="139"/>
    </location>
</feature>
<evidence type="ECO:0000256" key="8">
    <source>
        <dbReference type="SAM" id="SignalP"/>
    </source>
</evidence>
<comment type="caution">
    <text evidence="10">The sequence shown here is derived from an EMBL/GenBank/DDBJ whole genome shotgun (WGS) entry which is preliminary data.</text>
</comment>
<dbReference type="Gene3D" id="3.40.50.200">
    <property type="entry name" value="Peptidase S8/S53 domain"/>
    <property type="match status" value="1"/>
</dbReference>
<keyword evidence="3 8" id="KW-0732">Signal</keyword>
<dbReference type="SUPFAM" id="SSF52743">
    <property type="entry name" value="Subtilisin-like"/>
    <property type="match status" value="1"/>
</dbReference>
<organism evidence="10 11">
    <name type="scientific">Actinomadura yumaensis</name>
    <dbReference type="NCBI Taxonomy" id="111807"/>
    <lineage>
        <taxon>Bacteria</taxon>
        <taxon>Bacillati</taxon>
        <taxon>Actinomycetota</taxon>
        <taxon>Actinomycetes</taxon>
        <taxon>Streptosporangiales</taxon>
        <taxon>Thermomonosporaceae</taxon>
        <taxon>Actinomadura</taxon>
    </lineage>
</organism>
<keyword evidence="2 6" id="KW-0645">Protease</keyword>
<reference evidence="11" key="1">
    <citation type="journal article" date="2019" name="Int. J. Syst. Evol. Microbiol.">
        <title>The Global Catalogue of Microorganisms (GCM) 10K type strain sequencing project: providing services to taxonomists for standard genome sequencing and annotation.</title>
        <authorList>
            <consortium name="The Broad Institute Genomics Platform"/>
            <consortium name="The Broad Institute Genome Sequencing Center for Infectious Disease"/>
            <person name="Wu L."/>
            <person name="Ma J."/>
        </authorList>
    </citation>
    <scope>NUCLEOTIDE SEQUENCE [LARGE SCALE GENOMIC DNA]</scope>
    <source>
        <strain evidence="11">JCM 3369</strain>
    </source>
</reference>
<dbReference type="InterPro" id="IPR034061">
    <property type="entry name" value="Peptidases_S8_Autotransporter"/>
</dbReference>
<dbReference type="CDD" id="cd04848">
    <property type="entry name" value="Peptidases_S8_Autotransporter_serine_protease_like"/>
    <property type="match status" value="1"/>
</dbReference>
<evidence type="ECO:0000259" key="9">
    <source>
        <dbReference type="Pfam" id="PF00082"/>
    </source>
</evidence>
<dbReference type="Pfam" id="PF00082">
    <property type="entry name" value="Peptidase_S8"/>
    <property type="match status" value="1"/>
</dbReference>
<keyword evidence="5 6" id="KW-0720">Serine protease</keyword>
<dbReference type="Proteomes" id="UP001596380">
    <property type="component" value="Unassembled WGS sequence"/>
</dbReference>
<evidence type="ECO:0000313" key="10">
    <source>
        <dbReference type="EMBL" id="MFC6879205.1"/>
    </source>
</evidence>
<evidence type="ECO:0000256" key="7">
    <source>
        <dbReference type="SAM" id="MobiDB-lite"/>
    </source>
</evidence>
<evidence type="ECO:0000256" key="4">
    <source>
        <dbReference type="ARBA" id="ARBA00022801"/>
    </source>
</evidence>
<evidence type="ECO:0000256" key="2">
    <source>
        <dbReference type="ARBA" id="ARBA00022670"/>
    </source>
</evidence>
<comment type="similarity">
    <text evidence="1 6">Belongs to the peptidase S8 family.</text>
</comment>
<evidence type="ECO:0000256" key="6">
    <source>
        <dbReference type="PROSITE-ProRule" id="PRU01240"/>
    </source>
</evidence>
<evidence type="ECO:0000256" key="1">
    <source>
        <dbReference type="ARBA" id="ARBA00011073"/>
    </source>
</evidence>
<evidence type="ECO:0000256" key="3">
    <source>
        <dbReference type="ARBA" id="ARBA00022729"/>
    </source>
</evidence>
<dbReference type="PANTHER" id="PTHR43806:SF11">
    <property type="entry name" value="CEREVISIN-RELATED"/>
    <property type="match status" value="1"/>
</dbReference>